<gene>
    <name evidence="1" type="ORF">GDO86_015456</name>
</gene>
<dbReference type="OrthoDB" id="2865258at2759"/>
<dbReference type="InterPro" id="IPR033615">
    <property type="entry name" value="EOLA1/EOLA2"/>
</dbReference>
<dbReference type="AlphaFoldDB" id="A0A8T2JXG8"/>
<proteinExistence type="predicted"/>
<name>A0A8T2JXG8_9PIPI</name>
<dbReference type="PANTHER" id="PTHR31666:SF0">
    <property type="entry name" value="PROTEIN EOLA1-RELATED"/>
    <property type="match status" value="1"/>
</dbReference>
<evidence type="ECO:0000313" key="2">
    <source>
        <dbReference type="Proteomes" id="UP000812440"/>
    </source>
</evidence>
<reference evidence="1" key="1">
    <citation type="thesis" date="2020" institute="ProQuest LLC" country="789 East Eisenhower Parkway, Ann Arbor, MI, USA">
        <title>Comparative Genomics and Chromosome Evolution.</title>
        <authorList>
            <person name="Mudd A.B."/>
        </authorList>
    </citation>
    <scope>NUCLEOTIDE SEQUENCE</scope>
    <source>
        <strain evidence="1">Female2</strain>
        <tissue evidence="1">Blood</tissue>
    </source>
</reference>
<organism evidence="1 2">
    <name type="scientific">Hymenochirus boettgeri</name>
    <name type="common">Congo dwarf clawed frog</name>
    <dbReference type="NCBI Taxonomy" id="247094"/>
    <lineage>
        <taxon>Eukaryota</taxon>
        <taxon>Metazoa</taxon>
        <taxon>Chordata</taxon>
        <taxon>Craniata</taxon>
        <taxon>Vertebrata</taxon>
        <taxon>Euteleostomi</taxon>
        <taxon>Amphibia</taxon>
        <taxon>Batrachia</taxon>
        <taxon>Anura</taxon>
        <taxon>Pipoidea</taxon>
        <taxon>Pipidae</taxon>
        <taxon>Pipinae</taxon>
        <taxon>Hymenochirus</taxon>
    </lineage>
</organism>
<dbReference type="EMBL" id="JAACNH010000003">
    <property type="protein sequence ID" value="KAG8448373.1"/>
    <property type="molecule type" value="Genomic_DNA"/>
</dbReference>
<protein>
    <submittedName>
        <fullName evidence="1">Uncharacterized protein</fullName>
    </submittedName>
</protein>
<sequence length="68" mass="7826">MVDVGETWQCMEDTPSQQLTELENKALLKGLEHKYLTTISNARWLLQPIPSRGGKDVWEVDIPEEFIP</sequence>
<comment type="caution">
    <text evidence="1">The sequence shown here is derived from an EMBL/GenBank/DDBJ whole genome shotgun (WGS) entry which is preliminary data.</text>
</comment>
<dbReference type="Proteomes" id="UP000812440">
    <property type="component" value="Chromosome 8_10"/>
</dbReference>
<accession>A0A8T2JXG8</accession>
<dbReference type="PANTHER" id="PTHR31666">
    <property type="entry name" value="PROTEIN CXORF40A-RELATED"/>
    <property type="match status" value="1"/>
</dbReference>
<keyword evidence="2" id="KW-1185">Reference proteome</keyword>
<evidence type="ECO:0000313" key="1">
    <source>
        <dbReference type="EMBL" id="KAG8448373.1"/>
    </source>
</evidence>